<evidence type="ECO:0000256" key="3">
    <source>
        <dbReference type="ARBA" id="ARBA00023224"/>
    </source>
</evidence>
<keyword evidence="3" id="KW-0807">Transducer</keyword>
<evidence type="ECO:0000313" key="6">
    <source>
        <dbReference type="Proteomes" id="UP000008370"/>
    </source>
</evidence>
<evidence type="ECO:0000313" key="5">
    <source>
        <dbReference type="EMBL" id="EKM56672.1"/>
    </source>
</evidence>
<dbReference type="PROSITE" id="PS00675">
    <property type="entry name" value="SIGMA54_INTERACT_1"/>
    <property type="match status" value="1"/>
</dbReference>
<dbReference type="STRING" id="650164.K5X1L8"/>
<dbReference type="EMBL" id="JH930471">
    <property type="protein sequence ID" value="EKM56672.1"/>
    <property type="molecule type" value="Genomic_DNA"/>
</dbReference>
<organism evidence="5 6">
    <name type="scientific">Phanerochaete carnosa (strain HHB-10118-sp)</name>
    <name type="common">White-rot fungus</name>
    <name type="synonym">Peniophora carnosa</name>
    <dbReference type="NCBI Taxonomy" id="650164"/>
    <lineage>
        <taxon>Eukaryota</taxon>
        <taxon>Fungi</taxon>
        <taxon>Dikarya</taxon>
        <taxon>Basidiomycota</taxon>
        <taxon>Agaricomycotina</taxon>
        <taxon>Agaricomycetes</taxon>
        <taxon>Polyporales</taxon>
        <taxon>Phanerochaetaceae</taxon>
        <taxon>Phanerochaete</taxon>
    </lineage>
</organism>
<keyword evidence="6" id="KW-1185">Reference proteome</keyword>
<dbReference type="OrthoDB" id="5817230at2759"/>
<name>K5X1L8_PHACS</name>
<sequence>MVYGHYDSDPIAKALAPPANETAEQAQIRLRAEAIAIERSRSIDEALEKAGKKLIEQRNGVLKMLLLGQSGSGKTTVLKNIRMMEVPSQWNEERPLWRAVILLNLLLAVNLVVQALQDAIVDPEEEIEHIPLLPTCFHVPNPTKSRTSTSDDFDPIVSNSSTTSLVPPAPKFAYDHHTLKLKLGPLKTLIEDLEEILHGSRQFNTNNNQ</sequence>
<dbReference type="GO" id="GO:0007186">
    <property type="term" value="P:G protein-coupled receptor signaling pathway"/>
    <property type="evidence" value="ECO:0007669"/>
    <property type="project" value="InterPro"/>
</dbReference>
<protein>
    <recommendedName>
        <fullName evidence="7">P-loop containing nucleoside triphosphate hydrolase protein</fullName>
    </recommendedName>
</protein>
<dbReference type="HOGENOM" id="CLU_1318180_0_0_1"/>
<keyword evidence="4" id="KW-0460">Magnesium</keyword>
<evidence type="ECO:0000256" key="4">
    <source>
        <dbReference type="PIRSR" id="PIRSR601019-2"/>
    </source>
</evidence>
<evidence type="ECO:0000256" key="1">
    <source>
        <dbReference type="ARBA" id="ARBA00022741"/>
    </source>
</evidence>
<dbReference type="Proteomes" id="UP000008370">
    <property type="component" value="Unassembled WGS sequence"/>
</dbReference>
<accession>K5X1L8</accession>
<dbReference type="Gene3D" id="3.40.50.300">
    <property type="entry name" value="P-loop containing nucleotide triphosphate hydrolases"/>
    <property type="match status" value="1"/>
</dbReference>
<dbReference type="AlphaFoldDB" id="K5X1L8"/>
<feature type="non-terminal residue" evidence="5">
    <location>
        <position position="1"/>
    </location>
</feature>
<dbReference type="KEGG" id="pco:PHACADRAFT_141501"/>
<reference evidence="5 6" key="1">
    <citation type="journal article" date="2012" name="BMC Genomics">
        <title>Comparative genomics of the white-rot fungi, Phanerochaete carnosa and P. chrysosporium, to elucidate the genetic basis of the distinct wood types they colonize.</title>
        <authorList>
            <person name="Suzuki H."/>
            <person name="MacDonald J."/>
            <person name="Syed K."/>
            <person name="Salamov A."/>
            <person name="Hori C."/>
            <person name="Aerts A."/>
            <person name="Henrissat B."/>
            <person name="Wiebenga A."/>
            <person name="vanKuyk P.A."/>
            <person name="Barry K."/>
            <person name="Lindquist E."/>
            <person name="LaButti K."/>
            <person name="Lapidus A."/>
            <person name="Lucas S."/>
            <person name="Coutinho P."/>
            <person name="Gong Y."/>
            <person name="Samejima M."/>
            <person name="Mahadevan R."/>
            <person name="Abou-Zaid M."/>
            <person name="de Vries R.P."/>
            <person name="Igarashi K."/>
            <person name="Yadav J.S."/>
            <person name="Grigoriev I.V."/>
            <person name="Master E.R."/>
        </authorList>
    </citation>
    <scope>NUCLEOTIDE SEQUENCE [LARGE SCALE GENOMIC DNA]</scope>
    <source>
        <strain evidence="5 6">HHB-10118-sp</strain>
    </source>
</reference>
<dbReference type="Pfam" id="PF00503">
    <property type="entry name" value="G-alpha"/>
    <property type="match status" value="1"/>
</dbReference>
<dbReference type="InterPro" id="IPR025662">
    <property type="entry name" value="Sigma_54_int_dom_ATP-bd_1"/>
</dbReference>
<evidence type="ECO:0008006" key="7">
    <source>
        <dbReference type="Google" id="ProtNLM"/>
    </source>
</evidence>
<dbReference type="InParanoid" id="K5X1L8"/>
<dbReference type="GeneID" id="18908518"/>
<dbReference type="GO" id="GO:0046872">
    <property type="term" value="F:metal ion binding"/>
    <property type="evidence" value="ECO:0007669"/>
    <property type="project" value="UniProtKB-KW"/>
</dbReference>
<dbReference type="GO" id="GO:0003924">
    <property type="term" value="F:GTPase activity"/>
    <property type="evidence" value="ECO:0007669"/>
    <property type="project" value="InterPro"/>
</dbReference>
<evidence type="ECO:0000256" key="2">
    <source>
        <dbReference type="ARBA" id="ARBA00023134"/>
    </source>
</evidence>
<dbReference type="RefSeq" id="XP_007394511.1">
    <property type="nucleotide sequence ID" value="XM_007394449.1"/>
</dbReference>
<gene>
    <name evidence="5" type="ORF">PHACADRAFT_141501</name>
</gene>
<dbReference type="GO" id="GO:0005525">
    <property type="term" value="F:GTP binding"/>
    <property type="evidence" value="ECO:0007669"/>
    <property type="project" value="UniProtKB-KW"/>
</dbReference>
<dbReference type="InterPro" id="IPR001019">
    <property type="entry name" value="Gprotein_alpha_su"/>
</dbReference>
<proteinExistence type="predicted"/>
<keyword evidence="1" id="KW-0547">Nucleotide-binding</keyword>
<dbReference type="GO" id="GO:0031683">
    <property type="term" value="F:G-protein beta/gamma-subunit complex binding"/>
    <property type="evidence" value="ECO:0007669"/>
    <property type="project" value="InterPro"/>
</dbReference>
<dbReference type="InterPro" id="IPR027417">
    <property type="entry name" value="P-loop_NTPase"/>
</dbReference>
<keyword evidence="4" id="KW-0479">Metal-binding</keyword>
<keyword evidence="2" id="KW-0342">GTP-binding</keyword>
<feature type="binding site" evidence="4">
    <location>
        <position position="75"/>
    </location>
    <ligand>
        <name>Mg(2+)</name>
        <dbReference type="ChEBI" id="CHEBI:18420"/>
    </ligand>
</feature>